<dbReference type="EMBL" id="VFOS01000001">
    <property type="protein sequence ID" value="TQL65014.1"/>
    <property type="molecule type" value="Genomic_DNA"/>
</dbReference>
<dbReference type="InterPro" id="IPR007168">
    <property type="entry name" value="Phageshock_PspC_N"/>
</dbReference>
<keyword evidence="5 7" id="KW-0472">Membrane</keyword>
<evidence type="ECO:0000256" key="4">
    <source>
        <dbReference type="ARBA" id="ARBA00022989"/>
    </source>
</evidence>
<keyword evidence="2" id="KW-1003">Cell membrane</keyword>
<feature type="transmembrane region" description="Helical" evidence="7">
    <location>
        <begin position="106"/>
        <end position="126"/>
    </location>
</feature>
<evidence type="ECO:0000256" key="2">
    <source>
        <dbReference type="ARBA" id="ARBA00022475"/>
    </source>
</evidence>
<evidence type="ECO:0000313" key="9">
    <source>
        <dbReference type="EMBL" id="TQL65014.1"/>
    </source>
</evidence>
<comment type="subcellular location">
    <subcellularLocation>
        <location evidence="1">Cell membrane</location>
        <topology evidence="1">Single-pass membrane protein</topology>
    </subcellularLocation>
</comment>
<feature type="compositionally biased region" description="Pro residues" evidence="6">
    <location>
        <begin position="271"/>
        <end position="283"/>
    </location>
</feature>
<organism evidence="9 10">
    <name type="scientific">Rarobacter faecitabidus</name>
    <dbReference type="NCBI Taxonomy" id="13243"/>
    <lineage>
        <taxon>Bacteria</taxon>
        <taxon>Bacillati</taxon>
        <taxon>Actinomycetota</taxon>
        <taxon>Actinomycetes</taxon>
        <taxon>Micrococcales</taxon>
        <taxon>Rarobacteraceae</taxon>
        <taxon>Rarobacter</taxon>
    </lineage>
</organism>
<feature type="transmembrane region" description="Helical" evidence="7">
    <location>
        <begin position="138"/>
        <end position="160"/>
    </location>
</feature>
<proteinExistence type="predicted"/>
<feature type="transmembrane region" description="Helical" evidence="7">
    <location>
        <begin position="349"/>
        <end position="369"/>
    </location>
</feature>
<dbReference type="PANTHER" id="PTHR33885">
    <property type="entry name" value="PHAGE SHOCK PROTEIN C"/>
    <property type="match status" value="1"/>
</dbReference>
<dbReference type="InterPro" id="IPR052027">
    <property type="entry name" value="PspC"/>
</dbReference>
<evidence type="ECO:0000256" key="3">
    <source>
        <dbReference type="ARBA" id="ARBA00022692"/>
    </source>
</evidence>
<dbReference type="Proteomes" id="UP000315389">
    <property type="component" value="Unassembled WGS sequence"/>
</dbReference>
<feature type="domain" description="Phage shock protein PspC N-terminal" evidence="8">
    <location>
        <begin position="34"/>
        <end position="88"/>
    </location>
</feature>
<comment type="caution">
    <text evidence="9">The sequence shown here is derived from an EMBL/GenBank/DDBJ whole genome shotgun (WGS) entry which is preliminary data.</text>
</comment>
<feature type="compositionally biased region" description="Polar residues" evidence="6">
    <location>
        <begin position="167"/>
        <end position="176"/>
    </location>
</feature>
<feature type="transmembrane region" description="Helical" evidence="7">
    <location>
        <begin position="58"/>
        <end position="85"/>
    </location>
</feature>
<feature type="compositionally biased region" description="Low complexity" evidence="6">
    <location>
        <begin position="189"/>
        <end position="217"/>
    </location>
</feature>
<evidence type="ECO:0000256" key="7">
    <source>
        <dbReference type="SAM" id="Phobius"/>
    </source>
</evidence>
<dbReference type="AlphaFoldDB" id="A0A542ZXD2"/>
<keyword evidence="4 7" id="KW-1133">Transmembrane helix</keyword>
<dbReference type="PANTHER" id="PTHR33885:SF3">
    <property type="entry name" value="PHAGE SHOCK PROTEIN C"/>
    <property type="match status" value="1"/>
</dbReference>
<evidence type="ECO:0000313" key="10">
    <source>
        <dbReference type="Proteomes" id="UP000315389"/>
    </source>
</evidence>
<gene>
    <name evidence="9" type="ORF">FB461_1547</name>
</gene>
<dbReference type="Pfam" id="PF04024">
    <property type="entry name" value="PspC"/>
    <property type="match status" value="1"/>
</dbReference>
<keyword evidence="10" id="KW-1185">Reference proteome</keyword>
<keyword evidence="3 7" id="KW-0812">Transmembrane</keyword>
<feature type="transmembrane region" description="Helical" evidence="7">
    <location>
        <begin position="320"/>
        <end position="342"/>
    </location>
</feature>
<protein>
    <submittedName>
        <fullName evidence="9">Phage shock protein C (PspC) family protein</fullName>
    </submittedName>
</protein>
<dbReference type="GO" id="GO:0005886">
    <property type="term" value="C:plasma membrane"/>
    <property type="evidence" value="ECO:0007669"/>
    <property type="project" value="UniProtKB-SubCell"/>
</dbReference>
<feature type="region of interest" description="Disordered" evidence="6">
    <location>
        <begin position="167"/>
        <end position="286"/>
    </location>
</feature>
<evidence type="ECO:0000256" key="1">
    <source>
        <dbReference type="ARBA" id="ARBA00004162"/>
    </source>
</evidence>
<feature type="transmembrane region" description="Helical" evidence="7">
    <location>
        <begin position="288"/>
        <end position="308"/>
    </location>
</feature>
<dbReference type="OrthoDB" id="7359894at2"/>
<accession>A0A542ZXD2</accession>
<reference evidence="9 10" key="1">
    <citation type="submission" date="2019-06" db="EMBL/GenBank/DDBJ databases">
        <title>Sequencing the genomes of 1000 actinobacteria strains.</title>
        <authorList>
            <person name="Klenk H.-P."/>
        </authorList>
    </citation>
    <scope>NUCLEOTIDE SEQUENCE [LARGE SCALE GENOMIC DNA]</scope>
    <source>
        <strain evidence="9 10">DSM 4813</strain>
    </source>
</reference>
<evidence type="ECO:0000256" key="6">
    <source>
        <dbReference type="SAM" id="MobiDB-lite"/>
    </source>
</evidence>
<name>A0A542ZXD2_RARFA</name>
<sequence>MLGMEQHTHTSAPPRPQPASPGAGFFNAIRSHGLVRTSDRWLGGVAGGLARKWNIDPILARCITGLLLLFTGVGWIAYAAAWALLPEESDGRIHAQELLRGVWASAYIGVGLFILVGTGWGGSWLIGPGVFGFGGLGWIATTTGSLLSVGLIVVVVVYSVQAWQSHQTKQGDSQAQPRRASAAGAPTGDGDASNAEASEASPAASAAAGSRGDATSAKLADDVPPADQPAGPTTNDRSPQWADANGGENQHPWHGQDWHGGQNWGNAGQQPPAPPTPPRPPAPRWRSLPGPAVAAILGLALLVVAGLLAASQGGLIDGNLAAIATGSVLILFGAAMIVSGAFGRRSGAIGSFTAVVLVFCVPFVAWGQLTTGMDDPTVVVASDSDIAPRASDMPQQGFVFVASEADLDLTNLATSAIDPVTIPVRATLSNLTITLPAGVSAEVDAKWGFGDLRWQRSEADSLTGSAVNTKTLKTRSAELGEPIELYIEVRSGLGSVTIKEQS</sequence>
<evidence type="ECO:0000259" key="8">
    <source>
        <dbReference type="Pfam" id="PF04024"/>
    </source>
</evidence>
<evidence type="ECO:0000256" key="5">
    <source>
        <dbReference type="ARBA" id="ARBA00023136"/>
    </source>
</evidence>